<evidence type="ECO:0000256" key="1">
    <source>
        <dbReference type="SAM" id="MobiDB-lite"/>
    </source>
</evidence>
<organism evidence="3 4">
    <name type="scientific">Pseudomonas syringae</name>
    <dbReference type="NCBI Taxonomy" id="317"/>
    <lineage>
        <taxon>Bacteria</taxon>
        <taxon>Pseudomonadati</taxon>
        <taxon>Pseudomonadota</taxon>
        <taxon>Gammaproteobacteria</taxon>
        <taxon>Pseudomonadales</taxon>
        <taxon>Pseudomonadaceae</taxon>
        <taxon>Pseudomonas</taxon>
    </lineage>
</organism>
<feature type="compositionally biased region" description="Basic and acidic residues" evidence="1">
    <location>
        <begin position="396"/>
        <end position="413"/>
    </location>
</feature>
<dbReference type="AlphaFoldDB" id="A0A085V467"/>
<dbReference type="InterPro" id="IPR052894">
    <property type="entry name" value="AsmA-related"/>
</dbReference>
<dbReference type="Pfam" id="PF05170">
    <property type="entry name" value="AsmA"/>
    <property type="match status" value="1"/>
</dbReference>
<evidence type="ECO:0000313" key="3">
    <source>
        <dbReference type="EMBL" id="KFE50230.1"/>
    </source>
</evidence>
<feature type="region of interest" description="Disordered" evidence="1">
    <location>
        <begin position="122"/>
        <end position="157"/>
    </location>
</feature>
<dbReference type="GO" id="GO:0090313">
    <property type="term" value="P:regulation of protein targeting to membrane"/>
    <property type="evidence" value="ECO:0007669"/>
    <property type="project" value="TreeGrafter"/>
</dbReference>
<dbReference type="InterPro" id="IPR007844">
    <property type="entry name" value="AsmA"/>
</dbReference>
<gene>
    <name evidence="3" type="ORF">IV02_17505</name>
</gene>
<proteinExistence type="predicted"/>
<feature type="region of interest" description="Disordered" evidence="1">
    <location>
        <begin position="396"/>
        <end position="437"/>
    </location>
</feature>
<dbReference type="PANTHER" id="PTHR30441">
    <property type="entry name" value="DUF748 DOMAIN-CONTAINING PROTEIN"/>
    <property type="match status" value="1"/>
</dbReference>
<dbReference type="RefSeq" id="WP_047576551.1">
    <property type="nucleotide sequence ID" value="NZ_JPQT01000112.1"/>
</dbReference>
<name>A0A085V467_PSESX</name>
<comment type="caution">
    <text evidence="3">The sequence shown here is derived from an EMBL/GenBank/DDBJ whole genome shotgun (WGS) entry which is preliminary data.</text>
</comment>
<dbReference type="GO" id="GO:0005886">
    <property type="term" value="C:plasma membrane"/>
    <property type="evidence" value="ECO:0007669"/>
    <property type="project" value="TreeGrafter"/>
</dbReference>
<sequence length="739" mass="79882">MKAFGKILGLFVLGLLLIIVALGFALSHLFDPNDYKDEIRQLARDKANVELTLNGDIGWSLFPWLGLELHEASVATLTNPTKPFADLQMLGLSVRVLPLLRRQVQMSDVRVEGLNLSLNRDENGHGNWEDIGKPAPAEPGATPPTTDNTPAVATRPDKASQPIRLDIDSLTVNNARVEYTDARKGQSFSAESIQLSTGAIHEGAEIPIKLTAFLATNQPVMRAKTELVGELRLDRALKRYQFEDMRLSGEASGEPLQGKTVTFAAQGQLLVDLAANVAEWTSLKLSANQLRALGELHVRELDKTPQLSGGLSIAQFDLHTFLDSVGQTLPAMAEGSLSKVEMVTRLTGTPTSVALEDLNLKVDNSAFTGRIAVEDFAKQSLRLQLKGDTFNADRYRPAESEETKGAKAARKTEVQSGEAAAVAGAGTTPLPEQPTKAAWSTDKLLPLERMRKLDVDADLSFGTLTLDKLPIQNAALKTRALDGVVNLESLRGELYNGNFEVKGNLDVRPDVPLASVQTRVAKVPVESVLQSQGQTPPVRGLLTLNSDVNGKGNSQKALIDSLNGTASFVLNNGVLVNANLEQQLCQGISLLNRKTLSGEPRGKDTPFQQLNGNLVFRNGVASNPDLKVRIPGLTVNGDGDVDLRVLGMNYRVGIIIEGDKTEMPDPACEVNPRYVGIEWPVRCRGPLELGAKACRLDKEGLGQVAAKLAGDKLGDKIEEKLGDKVSPELKDALRGLFKR</sequence>
<evidence type="ECO:0000259" key="2">
    <source>
        <dbReference type="Pfam" id="PF05170"/>
    </source>
</evidence>
<feature type="compositionally biased region" description="Low complexity" evidence="1">
    <location>
        <begin position="134"/>
        <end position="146"/>
    </location>
</feature>
<accession>A0A085V467</accession>
<protein>
    <submittedName>
        <fullName evidence="3">Cell envelope biogenesis protein AsmA</fullName>
    </submittedName>
</protein>
<reference evidence="3 4" key="1">
    <citation type="submission" date="2014-07" db="EMBL/GenBank/DDBJ databases">
        <title>Draft Genome Sequences of Environmental Pseudomonas syringae strains.</title>
        <authorList>
            <person name="Baltrus D.A."/>
            <person name="Berge O."/>
            <person name="Morris C."/>
        </authorList>
    </citation>
    <scope>NUCLEOTIDE SEQUENCE [LARGE SCALE GENOMIC DNA]</scope>
    <source>
        <strain evidence="3 4">CEB003</strain>
    </source>
</reference>
<dbReference type="EMBL" id="JPQT01000112">
    <property type="protein sequence ID" value="KFE50230.1"/>
    <property type="molecule type" value="Genomic_DNA"/>
</dbReference>
<feature type="compositionally biased region" description="Low complexity" evidence="1">
    <location>
        <begin position="417"/>
        <end position="426"/>
    </location>
</feature>
<dbReference type="PATRIC" id="fig|317.174.peg.3580"/>
<dbReference type="PANTHER" id="PTHR30441:SF4">
    <property type="entry name" value="PROTEIN ASMA"/>
    <property type="match status" value="1"/>
</dbReference>
<feature type="compositionally biased region" description="Basic and acidic residues" evidence="1">
    <location>
        <begin position="122"/>
        <end position="132"/>
    </location>
</feature>
<feature type="domain" description="AsmA" evidence="2">
    <location>
        <begin position="1"/>
        <end position="626"/>
    </location>
</feature>
<dbReference type="Proteomes" id="UP000028643">
    <property type="component" value="Unassembled WGS sequence"/>
</dbReference>
<evidence type="ECO:0000313" key="4">
    <source>
        <dbReference type="Proteomes" id="UP000028643"/>
    </source>
</evidence>